<protein>
    <submittedName>
        <fullName evidence="2">Uncharacterized protein</fullName>
    </submittedName>
</protein>
<feature type="compositionally biased region" description="Basic and acidic residues" evidence="1">
    <location>
        <begin position="64"/>
        <end position="78"/>
    </location>
</feature>
<proteinExistence type="predicted"/>
<evidence type="ECO:0000256" key="1">
    <source>
        <dbReference type="SAM" id="MobiDB-lite"/>
    </source>
</evidence>
<feature type="compositionally biased region" description="Basic and acidic residues" evidence="1">
    <location>
        <begin position="35"/>
        <end position="48"/>
    </location>
</feature>
<sequence>MNNDEDISQQPGVETDVSAVKKNHPSEALMKARQLKSDRKRALAERARLLQQKKREKSDEDAEQESKFNKPKADEKAEKSKKHKLLAIKMREALAKKRTNTAKVAERFRLAREEKKKKQEEASSSNF</sequence>
<accession>E3MUX1</accession>
<feature type="region of interest" description="Disordered" evidence="1">
    <location>
        <begin position="1"/>
        <end position="83"/>
    </location>
</feature>
<dbReference type="EMBL" id="DS268480">
    <property type="protein sequence ID" value="EFP09890.1"/>
    <property type="molecule type" value="Genomic_DNA"/>
</dbReference>
<gene>
    <name evidence="2" type="ORF">CRE_21358</name>
</gene>
<organism evidence="3">
    <name type="scientific">Caenorhabditis remanei</name>
    <name type="common">Caenorhabditis vulgaris</name>
    <dbReference type="NCBI Taxonomy" id="31234"/>
    <lineage>
        <taxon>Eukaryota</taxon>
        <taxon>Metazoa</taxon>
        <taxon>Ecdysozoa</taxon>
        <taxon>Nematoda</taxon>
        <taxon>Chromadorea</taxon>
        <taxon>Rhabditida</taxon>
        <taxon>Rhabditina</taxon>
        <taxon>Rhabditomorpha</taxon>
        <taxon>Rhabditoidea</taxon>
        <taxon>Rhabditidae</taxon>
        <taxon>Peloderinae</taxon>
        <taxon>Caenorhabditis</taxon>
    </lineage>
</organism>
<dbReference type="Proteomes" id="UP000008281">
    <property type="component" value="Unassembled WGS sequence"/>
</dbReference>
<reference evidence="2" key="1">
    <citation type="submission" date="2007-07" db="EMBL/GenBank/DDBJ databases">
        <title>PCAP assembly of the Caenorhabditis remanei genome.</title>
        <authorList>
            <consortium name="The Caenorhabditis remanei Sequencing Consortium"/>
            <person name="Wilson R.K."/>
        </authorList>
    </citation>
    <scope>NUCLEOTIDE SEQUENCE [LARGE SCALE GENOMIC DNA]</scope>
    <source>
        <strain evidence="2">PB4641</strain>
    </source>
</reference>
<keyword evidence="3" id="KW-1185">Reference proteome</keyword>
<name>E3MUX1_CAERE</name>
<evidence type="ECO:0000313" key="3">
    <source>
        <dbReference type="Proteomes" id="UP000008281"/>
    </source>
</evidence>
<dbReference type="HOGENOM" id="CLU_1972553_0_0_1"/>
<evidence type="ECO:0000313" key="2">
    <source>
        <dbReference type="EMBL" id="EFP09890.1"/>
    </source>
</evidence>
<dbReference type="AlphaFoldDB" id="E3MUX1"/>